<evidence type="ECO:0000313" key="8">
    <source>
        <dbReference type="Proteomes" id="UP001228504"/>
    </source>
</evidence>
<dbReference type="Proteomes" id="UP001228504">
    <property type="component" value="Unassembled WGS sequence"/>
</dbReference>
<evidence type="ECO:0000256" key="5">
    <source>
        <dbReference type="ARBA" id="ARBA00022691"/>
    </source>
</evidence>
<accession>A0ABT9US79</accession>
<dbReference type="PANTHER" id="PTHR30481:SF2">
    <property type="entry name" value="SITE-SPECIFIC DNA-METHYLTRANSFERASE (ADENINE-SPECIFIC)"/>
    <property type="match status" value="1"/>
</dbReference>
<evidence type="ECO:0000256" key="2">
    <source>
        <dbReference type="ARBA" id="ARBA00011900"/>
    </source>
</evidence>
<proteinExistence type="inferred from homology"/>
<evidence type="ECO:0000256" key="6">
    <source>
        <dbReference type="ARBA" id="ARBA00047942"/>
    </source>
</evidence>
<dbReference type="InterPro" id="IPR012263">
    <property type="entry name" value="M_m6A_EcoRV"/>
</dbReference>
<evidence type="ECO:0000256" key="1">
    <source>
        <dbReference type="ARBA" id="ARBA00006594"/>
    </source>
</evidence>
<dbReference type="EC" id="2.1.1.72" evidence="2"/>
<organism evidence="7 8">
    <name type="scientific">Eubacterium multiforme</name>
    <dbReference type="NCBI Taxonomy" id="83339"/>
    <lineage>
        <taxon>Bacteria</taxon>
        <taxon>Bacillati</taxon>
        <taxon>Bacillota</taxon>
        <taxon>Clostridia</taxon>
        <taxon>Eubacteriales</taxon>
        <taxon>Eubacteriaceae</taxon>
        <taxon>Eubacterium</taxon>
    </lineage>
</organism>
<dbReference type="PANTHER" id="PTHR30481">
    <property type="entry name" value="DNA ADENINE METHYLASE"/>
    <property type="match status" value="1"/>
</dbReference>
<dbReference type="RefSeq" id="WP_307484235.1">
    <property type="nucleotide sequence ID" value="NZ_JAUSUF010000002.1"/>
</dbReference>
<dbReference type="InterPro" id="IPR029063">
    <property type="entry name" value="SAM-dependent_MTases_sf"/>
</dbReference>
<sequence length="285" mass="33677">MAIKNYSPLRYPGGKNKLSNYVKNLIDLNNVSGHTYIEPFAGGAAVALHLLINGYVDNIIINDYDRSIYAFWRCVLTYTKRFCKLIDDTPITMDEWYKQKKIQNNKENVNLFELGFSTFFLNRTNRSGIIKAGVIGGYNQTGNYKMDCRFNKSDLIERIKLIASYKSHIKLYNYDAIKLIDKIIKPNSDKSFTFFDPPYYKQGSNLYVNFYKHEDHVKLSNKIKELDHNHKWIVTYDNSPEIFDIYKDFSFIQYPLKYTVEKKYFGVEVLFYSKYTNINYFRNNT</sequence>
<dbReference type="SUPFAM" id="SSF53335">
    <property type="entry name" value="S-adenosyl-L-methionine-dependent methyltransferases"/>
    <property type="match status" value="1"/>
</dbReference>
<evidence type="ECO:0000313" key="7">
    <source>
        <dbReference type="EMBL" id="MDQ0149159.1"/>
    </source>
</evidence>
<evidence type="ECO:0000256" key="3">
    <source>
        <dbReference type="ARBA" id="ARBA00022603"/>
    </source>
</evidence>
<dbReference type="InterPro" id="IPR012327">
    <property type="entry name" value="MeTrfase_D12"/>
</dbReference>
<dbReference type="PIRSF" id="PIRSF000398">
    <property type="entry name" value="M_m6A_EcoRV"/>
    <property type="match status" value="1"/>
</dbReference>
<evidence type="ECO:0000256" key="4">
    <source>
        <dbReference type="ARBA" id="ARBA00022679"/>
    </source>
</evidence>
<reference evidence="7 8" key="1">
    <citation type="submission" date="2023-07" db="EMBL/GenBank/DDBJ databases">
        <title>Genomic Encyclopedia of Type Strains, Phase IV (KMG-IV): sequencing the most valuable type-strain genomes for metagenomic binning, comparative biology and taxonomic classification.</title>
        <authorList>
            <person name="Goeker M."/>
        </authorList>
    </citation>
    <scope>NUCLEOTIDE SEQUENCE [LARGE SCALE GENOMIC DNA]</scope>
    <source>
        <strain evidence="7 8">DSM 20694</strain>
    </source>
</reference>
<dbReference type="Pfam" id="PF02086">
    <property type="entry name" value="MethyltransfD12"/>
    <property type="match status" value="1"/>
</dbReference>
<keyword evidence="3 7" id="KW-0489">Methyltransferase</keyword>
<dbReference type="GO" id="GO:0032259">
    <property type="term" value="P:methylation"/>
    <property type="evidence" value="ECO:0007669"/>
    <property type="project" value="UniProtKB-KW"/>
</dbReference>
<keyword evidence="5" id="KW-0949">S-adenosyl-L-methionine</keyword>
<dbReference type="EMBL" id="JAUSUF010000002">
    <property type="protein sequence ID" value="MDQ0149159.1"/>
    <property type="molecule type" value="Genomic_DNA"/>
</dbReference>
<comment type="catalytic activity">
    <reaction evidence="6">
        <text>a 2'-deoxyadenosine in DNA + S-adenosyl-L-methionine = an N(6)-methyl-2'-deoxyadenosine in DNA + S-adenosyl-L-homocysteine + H(+)</text>
        <dbReference type="Rhea" id="RHEA:15197"/>
        <dbReference type="Rhea" id="RHEA-COMP:12418"/>
        <dbReference type="Rhea" id="RHEA-COMP:12419"/>
        <dbReference type="ChEBI" id="CHEBI:15378"/>
        <dbReference type="ChEBI" id="CHEBI:57856"/>
        <dbReference type="ChEBI" id="CHEBI:59789"/>
        <dbReference type="ChEBI" id="CHEBI:90615"/>
        <dbReference type="ChEBI" id="CHEBI:90616"/>
        <dbReference type="EC" id="2.1.1.72"/>
    </reaction>
</comment>
<dbReference type="InterPro" id="IPR023095">
    <property type="entry name" value="Ade_MeTrfase_dom_2"/>
</dbReference>
<comment type="caution">
    <text evidence="7">The sequence shown here is derived from an EMBL/GenBank/DDBJ whole genome shotgun (WGS) entry which is preliminary data.</text>
</comment>
<keyword evidence="4 7" id="KW-0808">Transferase</keyword>
<dbReference type="PRINTS" id="PR00505">
    <property type="entry name" value="D12N6MTFRASE"/>
</dbReference>
<name>A0ABT9US79_9FIRM</name>
<dbReference type="Gene3D" id="1.10.1020.10">
    <property type="entry name" value="Adenine-specific Methyltransferase, Domain 2"/>
    <property type="match status" value="1"/>
</dbReference>
<dbReference type="Gene3D" id="3.40.50.150">
    <property type="entry name" value="Vaccinia Virus protein VP39"/>
    <property type="match status" value="1"/>
</dbReference>
<comment type="similarity">
    <text evidence="1">Belongs to the N(4)/N(6)-methyltransferase family.</text>
</comment>
<dbReference type="GO" id="GO:0009007">
    <property type="term" value="F:site-specific DNA-methyltransferase (adenine-specific) activity"/>
    <property type="evidence" value="ECO:0007669"/>
    <property type="project" value="UniProtKB-EC"/>
</dbReference>
<protein>
    <recommendedName>
        <fullName evidence="2">site-specific DNA-methyltransferase (adenine-specific)</fullName>
        <ecNumber evidence="2">2.1.1.72</ecNumber>
    </recommendedName>
</protein>
<gene>
    <name evidence="7" type="ORF">J2S18_001089</name>
</gene>
<keyword evidence="8" id="KW-1185">Reference proteome</keyword>